<dbReference type="EMBL" id="LSRX01000858">
    <property type="protein sequence ID" value="OLP87485.1"/>
    <property type="molecule type" value="Genomic_DNA"/>
</dbReference>
<gene>
    <name evidence="1" type="ORF">AK812_SmicGene31280</name>
</gene>
<dbReference type="OrthoDB" id="423536at2759"/>
<reference evidence="1 2" key="1">
    <citation type="submission" date="2016-02" db="EMBL/GenBank/DDBJ databases">
        <title>Genome analysis of coral dinoflagellate symbionts highlights evolutionary adaptations to a symbiotic lifestyle.</title>
        <authorList>
            <person name="Aranda M."/>
            <person name="Li Y."/>
            <person name="Liew Y.J."/>
            <person name="Baumgarten S."/>
            <person name="Simakov O."/>
            <person name="Wilson M."/>
            <person name="Piel J."/>
            <person name="Ashoor H."/>
            <person name="Bougouffa S."/>
            <person name="Bajic V.B."/>
            <person name="Ryu T."/>
            <person name="Ravasi T."/>
            <person name="Bayer T."/>
            <person name="Micklem G."/>
            <person name="Kim H."/>
            <person name="Bhak J."/>
            <person name="Lajeunesse T.C."/>
            <person name="Voolstra C.R."/>
        </authorList>
    </citation>
    <scope>NUCLEOTIDE SEQUENCE [LARGE SCALE GENOMIC DNA]</scope>
    <source>
        <strain evidence="1 2">CCMP2467</strain>
    </source>
</reference>
<protein>
    <submittedName>
        <fullName evidence="1">Uncharacterized protein</fullName>
    </submittedName>
</protein>
<dbReference type="AlphaFoldDB" id="A0A1Q9CX76"/>
<accession>A0A1Q9CX76</accession>
<evidence type="ECO:0000313" key="1">
    <source>
        <dbReference type="EMBL" id="OLP87485.1"/>
    </source>
</evidence>
<dbReference type="Proteomes" id="UP000186817">
    <property type="component" value="Unassembled WGS sequence"/>
</dbReference>
<name>A0A1Q9CX76_SYMMI</name>
<sequence length="396" mass="43784">MIHDVLQSLAFERRREPRALRSPSGAARSSTFSLREVREVLPAGSSCSSSRFGEDELTTCAALLRCRKCKCHGRTAKLVMAKAGGAFTVSPRLQVQSSGATVPQKLADNLVRSELHELKKGMKALPDFIRSWMCVGTVRAPRALRALLPAPPPAKLLGSSVAEVRLRCPGLLDRLEAEEFVLQDGHLSYPVPFQSRRFVSGPPSIGQGSMGCLKRITSRLSSLCSRLFPFLYDCLFYCPQPKPRSEIETVYQDKVDVERQIRKLRSSITRRRNLAQRALASGATVVPDPQAILQHYEKVLLGLEERLLVLNEHLARLQGDKFVPWEVSASSSISTSPTLSGAGAWFVHDRNSCAVSRSTAKALPNTGEEGHELRLRGYAAASFRLWKLDLLEPKRG</sequence>
<proteinExistence type="predicted"/>
<organism evidence="1 2">
    <name type="scientific">Symbiodinium microadriaticum</name>
    <name type="common">Dinoflagellate</name>
    <name type="synonym">Zooxanthella microadriatica</name>
    <dbReference type="NCBI Taxonomy" id="2951"/>
    <lineage>
        <taxon>Eukaryota</taxon>
        <taxon>Sar</taxon>
        <taxon>Alveolata</taxon>
        <taxon>Dinophyceae</taxon>
        <taxon>Suessiales</taxon>
        <taxon>Symbiodiniaceae</taxon>
        <taxon>Symbiodinium</taxon>
    </lineage>
</organism>
<keyword evidence="2" id="KW-1185">Reference proteome</keyword>
<evidence type="ECO:0000313" key="2">
    <source>
        <dbReference type="Proteomes" id="UP000186817"/>
    </source>
</evidence>
<comment type="caution">
    <text evidence="1">The sequence shown here is derived from an EMBL/GenBank/DDBJ whole genome shotgun (WGS) entry which is preliminary data.</text>
</comment>